<dbReference type="EMBL" id="AUBJ02000001">
    <property type="protein sequence ID" value="MCP2333653.1"/>
    <property type="molecule type" value="Genomic_DNA"/>
</dbReference>
<reference evidence="2 3" key="2">
    <citation type="submission" date="2022-06" db="EMBL/GenBank/DDBJ databases">
        <title>Genomic Encyclopedia of Type Strains, Phase I: the one thousand microbial genomes (KMG-I) project.</title>
        <authorList>
            <person name="Kyrpides N."/>
        </authorList>
    </citation>
    <scope>NUCLEOTIDE SEQUENCE [LARGE SCALE GENOMIC DNA]</scope>
    <source>
        <strain evidence="2 3">DSM 43889</strain>
    </source>
</reference>
<comment type="caution">
    <text evidence="2">The sequence shown here is derived from an EMBL/GenBank/DDBJ whole genome shotgun (WGS) entry which is preliminary data.</text>
</comment>
<protein>
    <recommendedName>
        <fullName evidence="1">N-acetyltransferase domain-containing protein</fullName>
    </recommendedName>
</protein>
<keyword evidence="3" id="KW-1185">Reference proteome</keyword>
<accession>A0ABT1JMA1</accession>
<sequence length="194" mass="19992">MEINAGVAYLRSLRADGGLDDRPALVAASGDPVARAVMGIGSPLDGDGAGAYVSRRHEQGRRDELISWAVAEPTSGALLAEVILVPARADRSSATASAELRWWTGPGASDPDVPRGALTAVVGFAFAGLELGLLWIRPTAEADALAEAIGFRRGRPTSPSWCDEAGAARALPWCITATGSAAGTGPAPSRRHRA</sequence>
<organism evidence="2 3">
    <name type="scientific">Actinoalloteichus caeruleus DSM 43889</name>
    <dbReference type="NCBI Taxonomy" id="1120930"/>
    <lineage>
        <taxon>Bacteria</taxon>
        <taxon>Bacillati</taxon>
        <taxon>Actinomycetota</taxon>
        <taxon>Actinomycetes</taxon>
        <taxon>Pseudonocardiales</taxon>
        <taxon>Pseudonocardiaceae</taxon>
        <taxon>Actinoalloteichus</taxon>
        <taxon>Actinoalloteichus cyanogriseus</taxon>
    </lineage>
</organism>
<dbReference type="Gene3D" id="3.40.630.30">
    <property type="match status" value="1"/>
</dbReference>
<feature type="domain" description="N-acetyltransferase" evidence="1">
    <location>
        <begin position="20"/>
        <end position="141"/>
    </location>
</feature>
<evidence type="ECO:0000259" key="1">
    <source>
        <dbReference type="Pfam" id="PF13302"/>
    </source>
</evidence>
<reference evidence="2 3" key="1">
    <citation type="submission" date="2013-07" db="EMBL/GenBank/DDBJ databases">
        <authorList>
            <consortium name="DOE Joint Genome Institute"/>
            <person name="Reeve W."/>
            <person name="Huntemann M."/>
            <person name="Han J."/>
            <person name="Chen A."/>
            <person name="Kyrpides N."/>
            <person name="Mavromatis K."/>
            <person name="Markowitz V."/>
            <person name="Palaniappan K."/>
            <person name="Ivanova N."/>
            <person name="Schaumberg A."/>
            <person name="Pati A."/>
            <person name="Liolios K."/>
            <person name="Nordberg H.P."/>
            <person name="Cantor M.N."/>
            <person name="Hua S.X."/>
            <person name="Woyke T."/>
        </authorList>
    </citation>
    <scope>NUCLEOTIDE SEQUENCE [LARGE SCALE GENOMIC DNA]</scope>
    <source>
        <strain evidence="2 3">DSM 43889</strain>
    </source>
</reference>
<dbReference type="InterPro" id="IPR000182">
    <property type="entry name" value="GNAT_dom"/>
</dbReference>
<dbReference type="Pfam" id="PF13302">
    <property type="entry name" value="Acetyltransf_3"/>
    <property type="match status" value="1"/>
</dbReference>
<dbReference type="Proteomes" id="UP000791080">
    <property type="component" value="Unassembled WGS sequence"/>
</dbReference>
<dbReference type="SUPFAM" id="SSF55729">
    <property type="entry name" value="Acyl-CoA N-acyltransferases (Nat)"/>
    <property type="match status" value="1"/>
</dbReference>
<proteinExistence type="predicted"/>
<gene>
    <name evidence="2" type="ORF">G443_003923</name>
</gene>
<evidence type="ECO:0000313" key="2">
    <source>
        <dbReference type="EMBL" id="MCP2333653.1"/>
    </source>
</evidence>
<dbReference type="InterPro" id="IPR016181">
    <property type="entry name" value="Acyl_CoA_acyltransferase"/>
</dbReference>
<name>A0ABT1JMA1_ACTCY</name>
<evidence type="ECO:0000313" key="3">
    <source>
        <dbReference type="Proteomes" id="UP000791080"/>
    </source>
</evidence>